<comment type="caution">
    <text evidence="1">The sequence shown here is derived from an EMBL/GenBank/DDBJ whole genome shotgun (WGS) entry which is preliminary data.</text>
</comment>
<gene>
    <name evidence="1" type="ORF">RFI_15640</name>
</gene>
<accession>X6N6I7</accession>
<organism evidence="1 2">
    <name type="scientific">Reticulomyxa filosa</name>
    <dbReference type="NCBI Taxonomy" id="46433"/>
    <lineage>
        <taxon>Eukaryota</taxon>
        <taxon>Sar</taxon>
        <taxon>Rhizaria</taxon>
        <taxon>Retaria</taxon>
        <taxon>Foraminifera</taxon>
        <taxon>Monothalamids</taxon>
        <taxon>Reticulomyxidae</taxon>
        <taxon>Reticulomyxa</taxon>
    </lineage>
</organism>
<reference evidence="1 2" key="1">
    <citation type="journal article" date="2013" name="Curr. Biol.">
        <title>The Genome of the Foraminiferan Reticulomyxa filosa.</title>
        <authorList>
            <person name="Glockner G."/>
            <person name="Hulsmann N."/>
            <person name="Schleicher M."/>
            <person name="Noegel A.A."/>
            <person name="Eichinger L."/>
            <person name="Gallinger C."/>
            <person name="Pawlowski J."/>
            <person name="Sierra R."/>
            <person name="Euteneuer U."/>
            <person name="Pillet L."/>
            <person name="Moustafa A."/>
            <person name="Platzer M."/>
            <person name="Groth M."/>
            <person name="Szafranski K."/>
            <person name="Schliwa M."/>
        </authorList>
    </citation>
    <scope>NUCLEOTIDE SEQUENCE [LARGE SCALE GENOMIC DNA]</scope>
</reference>
<keyword evidence="2" id="KW-1185">Reference proteome</keyword>
<name>X6N6I7_RETFI</name>
<proteinExistence type="predicted"/>
<sequence length="598" mass="69867">MDDPFTQVSRFGKIIPIIPIKFCKRFQKKKKKKKLPNEVWRQDEVSSCYLLVSCGEGTERYRGYMLSPTAWTRIQCNDLFEYGLAIGGCQYNFAFFTGADILLTCEDLLPIGQRNRQGQHVEYLHTDVAHFGNASFLNQSIDIMDRLLHRGVHIADINIANVVSLPQSRDNFSANKENNCLCVEDSYGIIDIEVEDEEDMFETKRIEMKKRNELTYATIHAQLGPFEVILMPLPKKHWPTAICPQAPFFLKKKRKSEGKLLALSSYLHDKLNKQVEVDGPRETLKEEEKEEKELQYRETNQSLGLIPLIVHKINYSAPGFLNPFVISTMYENCENKEEFELWLEKTIKIYCNFLKHVPTSTKLATDFLDFCSEVFVNMQRQLNENFNNFSELKSKLENKVSKAYERMLINMEIPWIQGHFDRERRNSVSLTMIPSIDYFDVLKPGQTNELYTYGRQEEKVQMIPRFGLVPLIFNMDFSTSNKLKDYYPKTEILLLHREDFRKIVSLAYSSSQVFTKVRYPNYIVPFTLFVREQGKFSFCTVNKTNTMILKSLKNFKLIIQVKNFQASPTSAVTILYITYTYTYMYVCSIRIVNNMKIL</sequence>
<evidence type="ECO:0000313" key="2">
    <source>
        <dbReference type="Proteomes" id="UP000023152"/>
    </source>
</evidence>
<evidence type="ECO:0000313" key="1">
    <source>
        <dbReference type="EMBL" id="ETO21558.1"/>
    </source>
</evidence>
<dbReference type="AlphaFoldDB" id="X6N6I7"/>
<dbReference type="EMBL" id="ASPP01011507">
    <property type="protein sequence ID" value="ETO21558.1"/>
    <property type="molecule type" value="Genomic_DNA"/>
</dbReference>
<protein>
    <submittedName>
        <fullName evidence="1">Uncharacterized protein</fullName>
    </submittedName>
</protein>
<dbReference type="Proteomes" id="UP000023152">
    <property type="component" value="Unassembled WGS sequence"/>
</dbReference>